<feature type="transmembrane region" description="Helical" evidence="8">
    <location>
        <begin position="374"/>
        <end position="400"/>
    </location>
</feature>
<dbReference type="Pfam" id="PF02133">
    <property type="entry name" value="Transp_cyt_pur"/>
    <property type="match status" value="2"/>
</dbReference>
<dbReference type="InterPro" id="IPR026030">
    <property type="entry name" value="Pur-cyt_permease_Fcy2/21/22"/>
</dbReference>
<dbReference type="InterPro" id="IPR001248">
    <property type="entry name" value="Pur-cyt_permease"/>
</dbReference>
<evidence type="ECO:0000256" key="5">
    <source>
        <dbReference type="ARBA" id="ARBA00022989"/>
    </source>
</evidence>
<evidence type="ECO:0000256" key="4">
    <source>
        <dbReference type="ARBA" id="ARBA00022692"/>
    </source>
</evidence>
<feature type="transmembrane region" description="Helical" evidence="8">
    <location>
        <begin position="457"/>
        <end position="476"/>
    </location>
</feature>
<gene>
    <name evidence="9" type="ORF">JR316_011453</name>
</gene>
<feature type="transmembrane region" description="Helical" evidence="8">
    <location>
        <begin position="128"/>
        <end position="146"/>
    </location>
</feature>
<dbReference type="Gene3D" id="1.10.4160.10">
    <property type="entry name" value="Hydantoin permease"/>
    <property type="match status" value="1"/>
</dbReference>
<comment type="subcellular location">
    <subcellularLocation>
        <location evidence="1">Membrane</location>
        <topology evidence="1">Multi-pass membrane protein</topology>
    </subcellularLocation>
</comment>
<feature type="transmembrane region" description="Helical" evidence="8">
    <location>
        <begin position="158"/>
        <end position="178"/>
    </location>
</feature>
<evidence type="ECO:0000256" key="2">
    <source>
        <dbReference type="ARBA" id="ARBA00008974"/>
    </source>
</evidence>
<dbReference type="PANTHER" id="PTHR31806:SF5">
    <property type="entry name" value="PURINE-CYTOSINE PERMEASE FCY21"/>
    <property type="match status" value="1"/>
</dbReference>
<name>A0A8H8CFH9_PSICU</name>
<feature type="transmembrane region" description="Helical" evidence="8">
    <location>
        <begin position="99"/>
        <end position="121"/>
    </location>
</feature>
<dbReference type="GO" id="GO:0005886">
    <property type="term" value="C:plasma membrane"/>
    <property type="evidence" value="ECO:0007669"/>
    <property type="project" value="TreeGrafter"/>
</dbReference>
<dbReference type="AlphaFoldDB" id="A0A8H8CFH9"/>
<dbReference type="PANTHER" id="PTHR31806">
    <property type="entry name" value="PURINE-CYTOSINE PERMEASE FCY2-RELATED"/>
    <property type="match status" value="1"/>
</dbReference>
<feature type="transmembrane region" description="Helical" evidence="8">
    <location>
        <begin position="254"/>
        <end position="279"/>
    </location>
</feature>
<feature type="transmembrane region" description="Helical" evidence="8">
    <location>
        <begin position="185"/>
        <end position="200"/>
    </location>
</feature>
<feature type="transmembrane region" description="Helical" evidence="8">
    <location>
        <begin position="220"/>
        <end position="242"/>
    </location>
</feature>
<dbReference type="PIRSF" id="PIRSF002744">
    <property type="entry name" value="Pur-cyt_permease"/>
    <property type="match status" value="1"/>
</dbReference>
<keyword evidence="3 7" id="KW-0813">Transport</keyword>
<keyword evidence="6 7" id="KW-0472">Membrane</keyword>
<comment type="caution">
    <text evidence="9">The sequence shown here is derived from an EMBL/GenBank/DDBJ whole genome shotgun (WGS) entry which is preliminary data.</text>
</comment>
<proteinExistence type="inferred from homology"/>
<feature type="transmembrane region" description="Helical" evidence="8">
    <location>
        <begin position="68"/>
        <end position="93"/>
    </location>
</feature>
<accession>A0A8H8CFH9</accession>
<sequence>MLELGQLNHPSSVNVDCVDRTRDFGNTPPKGHAFGKLTERLMKLGVEIEGTRPIPPEQRTDTRIYQLFWLWFSVNFNILSFTTGTAGPAFFGLGLESSLLTILFTDILFCAIPSCCLYGAILPSVLNVISMQGFLILNCIVGGQILSAASNGKLDDTLGIVVISLISLVVCFCGYRVIHWFESTAWIPVAIVLPILLGLGNKHLNPSNMPSVPAPTVSQILSFATFVASSSVISCTVTPDYGVYHDRKASSLKIFLYVYSGYLTSTITWNMVGAAFAAAAPQVPSWQLGYGENGNLGGLLLAIFAPTKGFGNFVLVVLALNTSCAAAPTMYSFGTSFLAITPALARVPRYIFVIISEIILIPLAIIGAKRFYSTIVNVLSVIGYWTTAYGIIILTEHFLFRHASFRSYNTAHWDQSRHLPVGIAAAASFLCAVAFIVLCMEQTWFTGPIAKMGTGDIGVFVAAGAAVVFYVPLRALERKVWPGR</sequence>
<feature type="transmembrane region" description="Helical" evidence="8">
    <location>
        <begin position="350"/>
        <end position="368"/>
    </location>
</feature>
<keyword evidence="4 8" id="KW-0812">Transmembrane</keyword>
<evidence type="ECO:0000256" key="7">
    <source>
        <dbReference type="PIRNR" id="PIRNR002744"/>
    </source>
</evidence>
<comment type="similarity">
    <text evidence="2 7">Belongs to the purine-cytosine permease (2.A.39) family.</text>
</comment>
<evidence type="ECO:0000256" key="6">
    <source>
        <dbReference type="ARBA" id="ARBA00023136"/>
    </source>
</evidence>
<evidence type="ECO:0000256" key="8">
    <source>
        <dbReference type="SAM" id="Phobius"/>
    </source>
</evidence>
<keyword evidence="5 8" id="KW-1133">Transmembrane helix</keyword>
<protein>
    <recommendedName>
        <fullName evidence="10">Purine-cytosine permease</fullName>
    </recommendedName>
</protein>
<evidence type="ECO:0008006" key="10">
    <source>
        <dbReference type="Google" id="ProtNLM"/>
    </source>
</evidence>
<evidence type="ECO:0000256" key="1">
    <source>
        <dbReference type="ARBA" id="ARBA00004141"/>
    </source>
</evidence>
<dbReference type="EMBL" id="JAFIQS010000014">
    <property type="protein sequence ID" value="KAG5163668.1"/>
    <property type="molecule type" value="Genomic_DNA"/>
</dbReference>
<feature type="transmembrane region" description="Helical" evidence="8">
    <location>
        <begin position="299"/>
        <end position="320"/>
    </location>
</feature>
<organism evidence="9">
    <name type="scientific">Psilocybe cubensis</name>
    <name type="common">Psychedelic mushroom</name>
    <name type="synonym">Stropharia cubensis</name>
    <dbReference type="NCBI Taxonomy" id="181762"/>
    <lineage>
        <taxon>Eukaryota</taxon>
        <taxon>Fungi</taxon>
        <taxon>Dikarya</taxon>
        <taxon>Basidiomycota</taxon>
        <taxon>Agaricomycotina</taxon>
        <taxon>Agaricomycetes</taxon>
        <taxon>Agaricomycetidae</taxon>
        <taxon>Agaricales</taxon>
        <taxon>Agaricineae</taxon>
        <taxon>Strophariaceae</taxon>
        <taxon>Psilocybe</taxon>
    </lineage>
</organism>
<dbReference type="GO" id="GO:0022857">
    <property type="term" value="F:transmembrane transporter activity"/>
    <property type="evidence" value="ECO:0007669"/>
    <property type="project" value="InterPro"/>
</dbReference>
<evidence type="ECO:0000256" key="3">
    <source>
        <dbReference type="ARBA" id="ARBA00022448"/>
    </source>
</evidence>
<evidence type="ECO:0000313" key="9">
    <source>
        <dbReference type="EMBL" id="KAG5163668.1"/>
    </source>
</evidence>
<feature type="transmembrane region" description="Helical" evidence="8">
    <location>
        <begin position="421"/>
        <end position="445"/>
    </location>
</feature>
<reference evidence="9" key="1">
    <citation type="submission" date="2021-02" db="EMBL/GenBank/DDBJ databases">
        <title>Psilocybe cubensis genome.</title>
        <authorList>
            <person name="Mckernan K.J."/>
            <person name="Crawford S."/>
            <person name="Trippe A."/>
            <person name="Kane L.T."/>
            <person name="Mclaughlin S."/>
        </authorList>
    </citation>
    <scope>NUCLEOTIDE SEQUENCE [LARGE SCALE GENOMIC DNA]</scope>
    <source>
        <strain evidence="9">MGC-MH-2018</strain>
    </source>
</reference>